<sequence>MTRSCILALATLKTESCLNTFAK</sequence>
<dbReference type="EMBL" id="GBXM01005430">
    <property type="protein sequence ID" value="JAI03148.1"/>
    <property type="molecule type" value="Transcribed_RNA"/>
</dbReference>
<proteinExistence type="predicted"/>
<reference evidence="1" key="1">
    <citation type="submission" date="2014-11" db="EMBL/GenBank/DDBJ databases">
        <authorList>
            <person name="Amaro Gonzalez C."/>
        </authorList>
    </citation>
    <scope>NUCLEOTIDE SEQUENCE</scope>
</reference>
<evidence type="ECO:0000313" key="1">
    <source>
        <dbReference type="EMBL" id="JAI03148.1"/>
    </source>
</evidence>
<name>A0A0E9XK80_ANGAN</name>
<accession>A0A0E9XK80</accession>
<organism evidence="1">
    <name type="scientific">Anguilla anguilla</name>
    <name type="common">European freshwater eel</name>
    <name type="synonym">Muraena anguilla</name>
    <dbReference type="NCBI Taxonomy" id="7936"/>
    <lineage>
        <taxon>Eukaryota</taxon>
        <taxon>Metazoa</taxon>
        <taxon>Chordata</taxon>
        <taxon>Craniata</taxon>
        <taxon>Vertebrata</taxon>
        <taxon>Euteleostomi</taxon>
        <taxon>Actinopterygii</taxon>
        <taxon>Neopterygii</taxon>
        <taxon>Teleostei</taxon>
        <taxon>Anguilliformes</taxon>
        <taxon>Anguillidae</taxon>
        <taxon>Anguilla</taxon>
    </lineage>
</organism>
<protein>
    <submittedName>
        <fullName evidence="1">Uncharacterized protein</fullName>
    </submittedName>
</protein>
<dbReference type="AlphaFoldDB" id="A0A0E9XK80"/>
<reference evidence="1" key="2">
    <citation type="journal article" date="2015" name="Fish Shellfish Immunol.">
        <title>Early steps in the European eel (Anguilla anguilla)-Vibrio vulnificus interaction in the gills: Role of the RtxA13 toxin.</title>
        <authorList>
            <person name="Callol A."/>
            <person name="Pajuelo D."/>
            <person name="Ebbesson L."/>
            <person name="Teles M."/>
            <person name="MacKenzie S."/>
            <person name="Amaro C."/>
        </authorList>
    </citation>
    <scope>NUCLEOTIDE SEQUENCE</scope>
</reference>